<feature type="transmembrane region" description="Helical" evidence="8">
    <location>
        <begin position="26"/>
        <end position="47"/>
    </location>
</feature>
<dbReference type="STRING" id="1120976.SAMN03080606_01897"/>
<protein>
    <submittedName>
        <fullName evidence="9">Sporulation integral membrane protein YtvI</fullName>
    </submittedName>
</protein>
<gene>
    <name evidence="9" type="ORF">SAMN03080606_01897</name>
</gene>
<keyword evidence="7 8" id="KW-0472">Membrane</keyword>
<keyword evidence="5 8" id="KW-0812">Transmembrane</keyword>
<dbReference type="InterPro" id="IPR002549">
    <property type="entry name" value="AI-2E-like"/>
</dbReference>
<evidence type="ECO:0000256" key="1">
    <source>
        <dbReference type="ARBA" id="ARBA00004651"/>
    </source>
</evidence>
<name>A0A1G5H3M2_9FIRM</name>
<comment type="subcellular location">
    <subcellularLocation>
        <location evidence="1">Cell membrane</location>
        <topology evidence="1">Multi-pass membrane protein</topology>
    </subcellularLocation>
</comment>
<dbReference type="Proteomes" id="UP000198636">
    <property type="component" value="Unassembled WGS sequence"/>
</dbReference>
<dbReference type="GO" id="GO:0005886">
    <property type="term" value="C:plasma membrane"/>
    <property type="evidence" value="ECO:0007669"/>
    <property type="project" value="UniProtKB-SubCell"/>
</dbReference>
<keyword evidence="4" id="KW-1003">Cell membrane</keyword>
<organism evidence="9 10">
    <name type="scientific">Alkaliphilus peptidifermentans DSM 18978</name>
    <dbReference type="NCBI Taxonomy" id="1120976"/>
    <lineage>
        <taxon>Bacteria</taxon>
        <taxon>Bacillati</taxon>
        <taxon>Bacillota</taxon>
        <taxon>Clostridia</taxon>
        <taxon>Peptostreptococcales</taxon>
        <taxon>Natronincolaceae</taxon>
        <taxon>Alkaliphilus</taxon>
    </lineage>
</organism>
<evidence type="ECO:0000256" key="6">
    <source>
        <dbReference type="ARBA" id="ARBA00022989"/>
    </source>
</evidence>
<evidence type="ECO:0000256" key="2">
    <source>
        <dbReference type="ARBA" id="ARBA00009773"/>
    </source>
</evidence>
<accession>A0A1G5H3M2</accession>
<dbReference type="PANTHER" id="PTHR21716:SF53">
    <property type="entry name" value="PERMEASE PERM-RELATED"/>
    <property type="match status" value="1"/>
</dbReference>
<evidence type="ECO:0000313" key="10">
    <source>
        <dbReference type="Proteomes" id="UP000198636"/>
    </source>
</evidence>
<evidence type="ECO:0000313" key="9">
    <source>
        <dbReference type="EMBL" id="SCY58287.1"/>
    </source>
</evidence>
<comment type="similarity">
    <text evidence="2">Belongs to the autoinducer-2 exporter (AI-2E) (TC 2.A.86) family.</text>
</comment>
<feature type="transmembrane region" description="Helical" evidence="8">
    <location>
        <begin position="219"/>
        <end position="237"/>
    </location>
</feature>
<dbReference type="AlphaFoldDB" id="A0A1G5H3M2"/>
<dbReference type="Pfam" id="PF01594">
    <property type="entry name" value="AI-2E_transport"/>
    <property type="match status" value="1"/>
</dbReference>
<feature type="transmembrane region" description="Helical" evidence="8">
    <location>
        <begin position="67"/>
        <end position="87"/>
    </location>
</feature>
<dbReference type="EMBL" id="FMUS01000010">
    <property type="protein sequence ID" value="SCY58287.1"/>
    <property type="molecule type" value="Genomic_DNA"/>
</dbReference>
<keyword evidence="6 8" id="KW-1133">Transmembrane helix</keyword>
<evidence type="ECO:0000256" key="4">
    <source>
        <dbReference type="ARBA" id="ARBA00022475"/>
    </source>
</evidence>
<dbReference type="RefSeq" id="WP_242876945.1">
    <property type="nucleotide sequence ID" value="NZ_FMUS01000010.1"/>
</dbReference>
<feature type="transmembrane region" description="Helical" evidence="8">
    <location>
        <begin position="312"/>
        <end position="331"/>
    </location>
</feature>
<feature type="transmembrane region" description="Helical" evidence="8">
    <location>
        <begin position="338"/>
        <end position="357"/>
    </location>
</feature>
<proteinExistence type="inferred from homology"/>
<evidence type="ECO:0000256" key="8">
    <source>
        <dbReference type="SAM" id="Phobius"/>
    </source>
</evidence>
<sequence>MENNTALETLSNSIRTFTEKSYFNSFLNFFTQLLIIMLLGFIIYYLVHIGNRYVDENRRVNIKKKQIVYFLLSIIIMLLILFIFQIRTFILQILYPFILAIVLAYTLNPLVKYLNSKGIKRLWGVLIIYLTVSFIIFLITITLIPQMVNEVKKLLELLPRYGNETYDYLYNLFIRYNRNIDNLPRELDGVKDLLHININRVQQIIFNVLTSVTDGVLNMFSKIVGLILIPILGFYFLKDAEEFKKALILLIPSRIRKEALIVVKDIDIVLGGFIRGQLIVAAIVGLLTTISLLILKVEFAVLVGLIAGLANIIPYFGPIIGIVPAVIFALLDNPMKAIWVVIIFTIIQQVESAILSPKIVGKSVGIHPIWVLLALLIGGRLYGLVGLLIAVPTAGIIKVLGKHLKKYVVKS</sequence>
<dbReference type="GO" id="GO:0055085">
    <property type="term" value="P:transmembrane transport"/>
    <property type="evidence" value="ECO:0007669"/>
    <property type="project" value="TreeGrafter"/>
</dbReference>
<feature type="transmembrane region" description="Helical" evidence="8">
    <location>
        <begin position="123"/>
        <end position="144"/>
    </location>
</feature>
<evidence type="ECO:0000256" key="3">
    <source>
        <dbReference type="ARBA" id="ARBA00022448"/>
    </source>
</evidence>
<reference evidence="9 10" key="1">
    <citation type="submission" date="2016-10" db="EMBL/GenBank/DDBJ databases">
        <authorList>
            <person name="de Groot N.N."/>
        </authorList>
    </citation>
    <scope>NUCLEOTIDE SEQUENCE [LARGE SCALE GENOMIC DNA]</scope>
    <source>
        <strain evidence="9 10">DSM 18978</strain>
    </source>
</reference>
<keyword evidence="10" id="KW-1185">Reference proteome</keyword>
<feature type="transmembrane region" description="Helical" evidence="8">
    <location>
        <begin position="93"/>
        <end position="111"/>
    </location>
</feature>
<feature type="transmembrane region" description="Helical" evidence="8">
    <location>
        <begin position="278"/>
        <end position="306"/>
    </location>
</feature>
<keyword evidence="3" id="KW-0813">Transport</keyword>
<evidence type="ECO:0000256" key="5">
    <source>
        <dbReference type="ARBA" id="ARBA00022692"/>
    </source>
</evidence>
<dbReference type="PANTHER" id="PTHR21716">
    <property type="entry name" value="TRANSMEMBRANE PROTEIN"/>
    <property type="match status" value="1"/>
</dbReference>
<feature type="transmembrane region" description="Helical" evidence="8">
    <location>
        <begin position="369"/>
        <end position="397"/>
    </location>
</feature>
<evidence type="ECO:0000256" key="7">
    <source>
        <dbReference type="ARBA" id="ARBA00023136"/>
    </source>
</evidence>